<feature type="compositionally biased region" description="Polar residues" evidence="1">
    <location>
        <begin position="112"/>
        <end position="132"/>
    </location>
</feature>
<sequence>MFTGATFQSLLLAAICLVSWAVPRGRALENPGRPGDLHGEDEESASALLKDRSLNSDSFSLTLPNTSLSITAGEPNSTHTSAPDGPAENETVSRATADGNEDEMDERRTHDGQQNTAAPSSGGSHVSLSVTTPPAGDLERSHTLQLNSSEEDRRLTPSALPSDSFSLSPLAGGTSGDSLVGFAGESGPSFSSRLLDAPDTWTEADRLRAEENKPKEQSSLFHTLSYLSDKEQT</sequence>
<name>A0ABD0NTW2_CIRMR</name>
<reference evidence="3 4" key="1">
    <citation type="submission" date="2024-05" db="EMBL/GenBank/DDBJ databases">
        <title>Genome sequencing and assembly of Indian major carp, Cirrhinus mrigala (Hamilton, 1822).</title>
        <authorList>
            <person name="Mohindra V."/>
            <person name="Chowdhury L.M."/>
            <person name="Lal K."/>
            <person name="Jena J.K."/>
        </authorList>
    </citation>
    <scope>NUCLEOTIDE SEQUENCE [LARGE SCALE GENOMIC DNA]</scope>
    <source>
        <strain evidence="3">CM1030</strain>
        <tissue evidence="3">Blood</tissue>
    </source>
</reference>
<proteinExistence type="predicted"/>
<keyword evidence="4" id="KW-1185">Reference proteome</keyword>
<evidence type="ECO:0000313" key="4">
    <source>
        <dbReference type="Proteomes" id="UP001529510"/>
    </source>
</evidence>
<evidence type="ECO:0000256" key="1">
    <source>
        <dbReference type="SAM" id="MobiDB-lite"/>
    </source>
</evidence>
<protein>
    <submittedName>
        <fullName evidence="3">Uncharacterized protein</fullName>
    </submittedName>
</protein>
<organism evidence="3 4">
    <name type="scientific">Cirrhinus mrigala</name>
    <name type="common">Mrigala</name>
    <dbReference type="NCBI Taxonomy" id="683832"/>
    <lineage>
        <taxon>Eukaryota</taxon>
        <taxon>Metazoa</taxon>
        <taxon>Chordata</taxon>
        <taxon>Craniata</taxon>
        <taxon>Vertebrata</taxon>
        <taxon>Euteleostomi</taxon>
        <taxon>Actinopterygii</taxon>
        <taxon>Neopterygii</taxon>
        <taxon>Teleostei</taxon>
        <taxon>Ostariophysi</taxon>
        <taxon>Cypriniformes</taxon>
        <taxon>Cyprinidae</taxon>
        <taxon>Labeoninae</taxon>
        <taxon>Labeonini</taxon>
        <taxon>Cirrhinus</taxon>
    </lineage>
</organism>
<evidence type="ECO:0000256" key="2">
    <source>
        <dbReference type="SAM" id="SignalP"/>
    </source>
</evidence>
<dbReference type="AlphaFoldDB" id="A0ABD0NTW2"/>
<feature type="region of interest" description="Disordered" evidence="1">
    <location>
        <begin position="30"/>
        <end position="54"/>
    </location>
</feature>
<dbReference type="Proteomes" id="UP001529510">
    <property type="component" value="Unassembled WGS sequence"/>
</dbReference>
<feature type="compositionally biased region" description="Basic and acidic residues" evidence="1">
    <location>
        <begin position="203"/>
        <end position="216"/>
    </location>
</feature>
<feature type="region of interest" description="Disordered" evidence="1">
    <location>
        <begin position="66"/>
        <end position="233"/>
    </location>
</feature>
<keyword evidence="2" id="KW-0732">Signal</keyword>
<feature type="chain" id="PRO_5044818985" evidence="2">
    <location>
        <begin position="28"/>
        <end position="233"/>
    </location>
</feature>
<feature type="compositionally biased region" description="Polar residues" evidence="1">
    <location>
        <begin position="66"/>
        <end position="81"/>
    </location>
</feature>
<feature type="signal peptide" evidence="2">
    <location>
        <begin position="1"/>
        <end position="27"/>
    </location>
</feature>
<feature type="compositionally biased region" description="Polar residues" evidence="1">
    <location>
        <begin position="217"/>
        <end position="226"/>
    </location>
</feature>
<dbReference type="EMBL" id="JAMKFB020000020">
    <property type="protein sequence ID" value="KAL0165344.1"/>
    <property type="molecule type" value="Genomic_DNA"/>
</dbReference>
<gene>
    <name evidence="3" type="ORF">M9458_041097</name>
</gene>
<accession>A0ABD0NTW2</accession>
<evidence type="ECO:0000313" key="3">
    <source>
        <dbReference type="EMBL" id="KAL0165344.1"/>
    </source>
</evidence>
<comment type="caution">
    <text evidence="3">The sequence shown here is derived from an EMBL/GenBank/DDBJ whole genome shotgun (WGS) entry which is preliminary data.</text>
</comment>